<dbReference type="InterPro" id="IPR050310">
    <property type="entry name" value="VPS10-sortilin"/>
</dbReference>
<evidence type="ECO:0000313" key="5">
    <source>
        <dbReference type="EMBL" id="MEQ2173837.1"/>
    </source>
</evidence>
<evidence type="ECO:0000256" key="2">
    <source>
        <dbReference type="ARBA" id="ARBA00023180"/>
    </source>
</evidence>
<gene>
    <name evidence="5" type="ORF">GOODEAATRI_001559</name>
</gene>
<sequence>CNLHIHGEHSRNNKVVPMLALSEPSAIGLVIAHGTVGNSLSSSQHPDVFVSSDGGYNWIGTLRGPHHYSILDSGALIVAVEAHHEGQVRTIKFSTDEGQCWKSYNFTEQPFFFAGLASEPGTKAMNVSVWGFRPEEDGQPMWVAVTIDFQSLITRECNNKDYEEWLAHSTEKGDSKRNGCVLGMKETYRRLKKQSVCRNGRNFVVTKKQIPCPCTREDYVCDYGYYRHVNTSACVRQPNTPNKTFETCLNGEEDELLTAGYRKVPSNKCEGGFTPQDVVQTVIRPCGVKPSPGPSAKSTSSVTHFDTPKERLVLILVSAGAAVIVLLAIFSAVLAVRRQVYRTRMPAFRFSNLRIQDDNNGISADLESGACSNGTAYQHDSDVVCVSLCVNVFFRKSDTS</sequence>
<dbReference type="SMART" id="SM00602">
    <property type="entry name" value="VPS10"/>
    <property type="match status" value="1"/>
</dbReference>
<dbReference type="SUPFAM" id="SSF110296">
    <property type="entry name" value="Oligoxyloglucan reducing end-specific cellobiohydrolase"/>
    <property type="match status" value="1"/>
</dbReference>
<dbReference type="InterPro" id="IPR006581">
    <property type="entry name" value="VPS10"/>
</dbReference>
<keyword evidence="1" id="KW-0677">Repeat</keyword>
<evidence type="ECO:0000256" key="3">
    <source>
        <dbReference type="SAM" id="Phobius"/>
    </source>
</evidence>
<protein>
    <recommendedName>
        <fullName evidence="4">VPS10 domain-containing protein</fullName>
    </recommendedName>
</protein>
<feature type="transmembrane region" description="Helical" evidence="3">
    <location>
        <begin position="312"/>
        <end position="336"/>
    </location>
</feature>
<dbReference type="EMBL" id="JAHRIO010050024">
    <property type="protein sequence ID" value="MEQ2173837.1"/>
    <property type="molecule type" value="Genomic_DNA"/>
</dbReference>
<keyword evidence="3" id="KW-1133">Transmembrane helix</keyword>
<keyword evidence="3" id="KW-0472">Membrane</keyword>
<name>A0ABV0NR23_9TELE</name>
<comment type="caution">
    <text evidence="5">The sequence shown here is derived from an EMBL/GenBank/DDBJ whole genome shotgun (WGS) entry which is preliminary data.</text>
</comment>
<dbReference type="InterPro" id="IPR031778">
    <property type="entry name" value="Sortilin_N"/>
</dbReference>
<dbReference type="InterPro" id="IPR031777">
    <property type="entry name" value="Sortilin_C"/>
</dbReference>
<accession>A0ABV0NR23</accession>
<keyword evidence="6" id="KW-1185">Reference proteome</keyword>
<dbReference type="Gene3D" id="3.30.60.270">
    <property type="match status" value="1"/>
</dbReference>
<keyword evidence="2" id="KW-0325">Glycoprotein</keyword>
<organism evidence="5 6">
    <name type="scientific">Goodea atripinnis</name>
    <dbReference type="NCBI Taxonomy" id="208336"/>
    <lineage>
        <taxon>Eukaryota</taxon>
        <taxon>Metazoa</taxon>
        <taxon>Chordata</taxon>
        <taxon>Craniata</taxon>
        <taxon>Vertebrata</taxon>
        <taxon>Euteleostomi</taxon>
        <taxon>Actinopterygii</taxon>
        <taxon>Neopterygii</taxon>
        <taxon>Teleostei</taxon>
        <taxon>Neoteleostei</taxon>
        <taxon>Acanthomorphata</taxon>
        <taxon>Ovalentaria</taxon>
        <taxon>Atherinomorphae</taxon>
        <taxon>Cyprinodontiformes</taxon>
        <taxon>Goodeidae</taxon>
        <taxon>Goodea</taxon>
    </lineage>
</organism>
<feature type="domain" description="VPS10" evidence="4">
    <location>
        <begin position="1"/>
        <end position="291"/>
    </location>
</feature>
<evidence type="ECO:0000256" key="1">
    <source>
        <dbReference type="ARBA" id="ARBA00022737"/>
    </source>
</evidence>
<dbReference type="Pfam" id="PF15902">
    <property type="entry name" value="Sortilin-Vps10"/>
    <property type="match status" value="1"/>
</dbReference>
<dbReference type="Proteomes" id="UP001476798">
    <property type="component" value="Unassembled WGS sequence"/>
</dbReference>
<evidence type="ECO:0000259" key="4">
    <source>
        <dbReference type="SMART" id="SM00602"/>
    </source>
</evidence>
<evidence type="ECO:0000313" key="6">
    <source>
        <dbReference type="Proteomes" id="UP001476798"/>
    </source>
</evidence>
<dbReference type="Pfam" id="PF15901">
    <property type="entry name" value="Sortilin_C"/>
    <property type="match status" value="1"/>
</dbReference>
<dbReference type="Gene3D" id="2.10.70.80">
    <property type="match status" value="1"/>
</dbReference>
<proteinExistence type="predicted"/>
<dbReference type="PANTHER" id="PTHR12106:SF46">
    <property type="entry name" value="SORTILIN ISOFORM X1"/>
    <property type="match status" value="1"/>
</dbReference>
<feature type="non-terminal residue" evidence="5">
    <location>
        <position position="1"/>
    </location>
</feature>
<keyword evidence="3" id="KW-0812">Transmembrane</keyword>
<reference evidence="5 6" key="1">
    <citation type="submission" date="2021-06" db="EMBL/GenBank/DDBJ databases">
        <authorList>
            <person name="Palmer J.M."/>
        </authorList>
    </citation>
    <scope>NUCLEOTIDE SEQUENCE [LARGE SCALE GENOMIC DNA]</scope>
    <source>
        <strain evidence="5 6">GA_2019</strain>
        <tissue evidence="5">Muscle</tissue>
    </source>
</reference>
<dbReference type="PANTHER" id="PTHR12106">
    <property type="entry name" value="SORTILIN RELATED"/>
    <property type="match status" value="1"/>
</dbReference>